<reference evidence="1" key="1">
    <citation type="submission" date="2020-03" db="EMBL/GenBank/DDBJ databases">
        <title>The deep terrestrial virosphere.</title>
        <authorList>
            <person name="Holmfeldt K."/>
            <person name="Nilsson E."/>
            <person name="Simone D."/>
            <person name="Lopez-Fernandez M."/>
            <person name="Wu X."/>
            <person name="de Brujin I."/>
            <person name="Lundin D."/>
            <person name="Andersson A."/>
            <person name="Bertilsson S."/>
            <person name="Dopson M."/>
        </authorList>
    </citation>
    <scope>NUCLEOTIDE SEQUENCE</scope>
    <source>
        <strain evidence="1">TM448B02174</strain>
    </source>
</reference>
<dbReference type="AlphaFoldDB" id="A0A6M3XSS9"/>
<accession>A0A6M3XSS9</accession>
<organism evidence="1">
    <name type="scientific">viral metagenome</name>
    <dbReference type="NCBI Taxonomy" id="1070528"/>
    <lineage>
        <taxon>unclassified sequences</taxon>
        <taxon>metagenomes</taxon>
        <taxon>organismal metagenomes</taxon>
    </lineage>
</organism>
<sequence length="101" mass="11592">MKSYTSKNITLERVGNYESSGWFLRAHDPFAFGGNVMAVEDKEIPLIKDVCERWMKDRSATVTIKKRINSKKAIVTFNKKQMEKGSFCLRCGRDKKITLGL</sequence>
<protein>
    <submittedName>
        <fullName evidence="1">Uncharacterized protein</fullName>
    </submittedName>
</protein>
<name>A0A6M3XSS9_9ZZZZ</name>
<evidence type="ECO:0000313" key="1">
    <source>
        <dbReference type="EMBL" id="QJI00917.1"/>
    </source>
</evidence>
<gene>
    <name evidence="1" type="ORF">TM448B02174_0006</name>
</gene>
<proteinExistence type="predicted"/>
<dbReference type="EMBL" id="MT144885">
    <property type="protein sequence ID" value="QJI00917.1"/>
    <property type="molecule type" value="Genomic_DNA"/>
</dbReference>